<accession>A0ABW0RCJ1</accession>
<reference evidence="3" key="1">
    <citation type="journal article" date="2019" name="Int. J. Syst. Evol. Microbiol.">
        <title>The Global Catalogue of Microorganisms (GCM) 10K type strain sequencing project: providing services to taxonomists for standard genome sequencing and annotation.</title>
        <authorList>
            <consortium name="The Broad Institute Genomics Platform"/>
            <consortium name="The Broad Institute Genome Sequencing Center for Infectious Disease"/>
            <person name="Wu L."/>
            <person name="Ma J."/>
        </authorList>
    </citation>
    <scope>NUCLEOTIDE SEQUENCE [LARGE SCALE GENOMIC DNA]</scope>
    <source>
        <strain evidence="3">CCUG 56331</strain>
    </source>
</reference>
<dbReference type="EMBL" id="JBHSNQ010000058">
    <property type="protein sequence ID" value="MFC5541568.1"/>
    <property type="molecule type" value="Genomic_DNA"/>
</dbReference>
<evidence type="ECO:0000313" key="3">
    <source>
        <dbReference type="Proteomes" id="UP001595978"/>
    </source>
</evidence>
<dbReference type="Pfam" id="PF22479">
    <property type="entry name" value="Pam3_gp18"/>
    <property type="match status" value="1"/>
</dbReference>
<keyword evidence="3" id="KW-1185">Reference proteome</keyword>
<dbReference type="InterPro" id="IPR054252">
    <property type="entry name" value="Pam3_gp18"/>
</dbReference>
<gene>
    <name evidence="2" type="ORF">ACFPOH_07295</name>
</gene>
<evidence type="ECO:0000259" key="1">
    <source>
        <dbReference type="Pfam" id="PF22479"/>
    </source>
</evidence>
<comment type="caution">
    <text evidence="2">The sequence shown here is derived from an EMBL/GenBank/DDBJ whole genome shotgun (WGS) entry which is preliminary data.</text>
</comment>
<evidence type="ECO:0000313" key="2">
    <source>
        <dbReference type="EMBL" id="MFC5541568.1"/>
    </source>
</evidence>
<organism evidence="2 3">
    <name type="scientific">Ureibacillus suwonensis</name>
    <dbReference type="NCBI Taxonomy" id="313007"/>
    <lineage>
        <taxon>Bacteria</taxon>
        <taxon>Bacillati</taxon>
        <taxon>Bacillota</taxon>
        <taxon>Bacilli</taxon>
        <taxon>Bacillales</taxon>
        <taxon>Caryophanaceae</taxon>
        <taxon>Ureibacillus</taxon>
    </lineage>
</organism>
<sequence>MLKREYIEIEKSLIPYRFEIELGAELFEMEIHYNQIGDYFTVDLYRNGEALVYGEKIIYGEPLFSEIYDTRFPAPTIVPLDESNKETRVGWDNLNETVFLVVMNDE</sequence>
<feature type="domain" description="Cyanophage baseplate Pam3 plug gp18" evidence="1">
    <location>
        <begin position="5"/>
        <end position="104"/>
    </location>
</feature>
<proteinExistence type="predicted"/>
<protein>
    <submittedName>
        <fullName evidence="2">Phage baseplate plug protein</fullName>
    </submittedName>
</protein>
<dbReference type="Proteomes" id="UP001595978">
    <property type="component" value="Unassembled WGS sequence"/>
</dbReference>
<dbReference type="RefSeq" id="WP_390309265.1">
    <property type="nucleotide sequence ID" value="NZ_JBHSNQ010000058.1"/>
</dbReference>
<name>A0ABW0RCJ1_9BACL</name>